<feature type="domain" description="N-acetyltransferase" evidence="3">
    <location>
        <begin position="151"/>
        <end position="296"/>
    </location>
</feature>
<dbReference type="SUPFAM" id="SSF55729">
    <property type="entry name" value="Acyl-CoA N-acyltransferases (Nat)"/>
    <property type="match status" value="1"/>
</dbReference>
<keyword evidence="5" id="KW-1185">Reference proteome</keyword>
<evidence type="ECO:0000313" key="4">
    <source>
        <dbReference type="EMBL" id="KAA2262848.1"/>
    </source>
</evidence>
<dbReference type="Pfam" id="PF00583">
    <property type="entry name" value="Acetyltransf_1"/>
    <property type="match status" value="1"/>
</dbReference>
<organism evidence="4 5">
    <name type="scientific">Solihabitans fulvus</name>
    <dbReference type="NCBI Taxonomy" id="1892852"/>
    <lineage>
        <taxon>Bacteria</taxon>
        <taxon>Bacillati</taxon>
        <taxon>Actinomycetota</taxon>
        <taxon>Actinomycetes</taxon>
        <taxon>Pseudonocardiales</taxon>
        <taxon>Pseudonocardiaceae</taxon>
        <taxon>Solihabitans</taxon>
    </lineage>
</organism>
<evidence type="ECO:0000259" key="3">
    <source>
        <dbReference type="PROSITE" id="PS51186"/>
    </source>
</evidence>
<dbReference type="AlphaFoldDB" id="A0A5B2XG87"/>
<accession>A0A5B2XG87</accession>
<keyword evidence="2" id="KW-0012">Acyltransferase</keyword>
<dbReference type="OrthoDB" id="3683470at2"/>
<dbReference type="CDD" id="cd04301">
    <property type="entry name" value="NAT_SF"/>
    <property type="match status" value="1"/>
</dbReference>
<evidence type="ECO:0000256" key="1">
    <source>
        <dbReference type="ARBA" id="ARBA00022679"/>
    </source>
</evidence>
<dbReference type="PROSITE" id="PS51186">
    <property type="entry name" value="GNAT"/>
    <property type="match status" value="1"/>
</dbReference>
<name>A0A5B2XG87_9PSEU</name>
<keyword evidence="1 4" id="KW-0808">Transferase</keyword>
<dbReference type="InterPro" id="IPR016181">
    <property type="entry name" value="Acyl_CoA_acyltransferase"/>
</dbReference>
<evidence type="ECO:0000313" key="5">
    <source>
        <dbReference type="Proteomes" id="UP000323454"/>
    </source>
</evidence>
<protein>
    <submittedName>
        <fullName evidence="4">GNAT family N-acetyltransferase</fullName>
    </submittedName>
</protein>
<proteinExistence type="predicted"/>
<comment type="caution">
    <text evidence="4">The sequence shown here is derived from an EMBL/GenBank/DDBJ whole genome shotgun (WGS) entry which is preliminary data.</text>
</comment>
<sequence>MGQSARVAGARRARLGSVVDPLRDPDDPELLDPHQERDLAGLVEAARVASGAVRYGKVGRVGCATVVVNRDNPLPTGNHACALYGSSAEVAGTLLRLERTFADIGRAEAVVFASPTTVAEIEGIADDAGWHAIEESVVVVHRGGTVDVSEVTVRPARDEDLPGVAALLADELGLPMEGTGRLVRHLGQRLDDPRCVLLVTDDPDPGARRLLGFAAGFTERGVGLVEQLVVRPARRRRGLGGALAARAVATLRSAGALLVAAQVEEGGAGDRFAEACGFVTGYPVTAYVRRVDELLD</sequence>
<dbReference type="EMBL" id="VUOB01000020">
    <property type="protein sequence ID" value="KAA2262848.1"/>
    <property type="molecule type" value="Genomic_DNA"/>
</dbReference>
<dbReference type="PANTHER" id="PTHR43877">
    <property type="entry name" value="AMINOALKYLPHOSPHONATE N-ACETYLTRANSFERASE-RELATED-RELATED"/>
    <property type="match status" value="1"/>
</dbReference>
<reference evidence="4 5" key="1">
    <citation type="submission" date="2019-09" db="EMBL/GenBank/DDBJ databases">
        <title>Goodfellowia gen. nov., a new genus of the Pseudonocardineae related to Actinoalloteichus, containing Goodfellowia coeruleoviolacea gen. nov., comb. nov. gen. nov., comb. nov.</title>
        <authorList>
            <person name="Labeda D."/>
        </authorList>
    </citation>
    <scope>NUCLEOTIDE SEQUENCE [LARGE SCALE GENOMIC DNA]</scope>
    <source>
        <strain evidence="4 5">AN110305</strain>
    </source>
</reference>
<dbReference type="InterPro" id="IPR050832">
    <property type="entry name" value="Bact_Acetyltransf"/>
</dbReference>
<evidence type="ECO:0000256" key="2">
    <source>
        <dbReference type="ARBA" id="ARBA00023315"/>
    </source>
</evidence>
<gene>
    <name evidence="4" type="ORF">F0L68_11510</name>
</gene>
<dbReference type="Gene3D" id="3.40.630.30">
    <property type="match status" value="1"/>
</dbReference>
<dbReference type="InterPro" id="IPR000182">
    <property type="entry name" value="GNAT_dom"/>
</dbReference>
<dbReference type="Proteomes" id="UP000323454">
    <property type="component" value="Unassembled WGS sequence"/>
</dbReference>
<reference evidence="4 5" key="2">
    <citation type="submission" date="2019-09" db="EMBL/GenBank/DDBJ databases">
        <authorList>
            <person name="Jin C."/>
        </authorList>
    </citation>
    <scope>NUCLEOTIDE SEQUENCE [LARGE SCALE GENOMIC DNA]</scope>
    <source>
        <strain evidence="4 5">AN110305</strain>
    </source>
</reference>
<dbReference type="GO" id="GO:0016747">
    <property type="term" value="F:acyltransferase activity, transferring groups other than amino-acyl groups"/>
    <property type="evidence" value="ECO:0007669"/>
    <property type="project" value="InterPro"/>
</dbReference>